<feature type="transmembrane region" description="Helical" evidence="3">
    <location>
        <begin position="77"/>
        <end position="100"/>
    </location>
</feature>
<feature type="transmembrane region" description="Helical" evidence="3">
    <location>
        <begin position="135"/>
        <end position="154"/>
    </location>
</feature>
<evidence type="ECO:0000259" key="4">
    <source>
        <dbReference type="PROSITE" id="PS50850"/>
    </source>
</evidence>
<dbReference type="Proteomes" id="UP000696280">
    <property type="component" value="Unassembled WGS sequence"/>
</dbReference>
<comment type="caution">
    <text evidence="5">The sequence shown here is derived from an EMBL/GenBank/DDBJ whole genome shotgun (WGS) entry which is preliminary data.</text>
</comment>
<name>A0A9N9KUH6_9HELO</name>
<dbReference type="PROSITE" id="PS50850">
    <property type="entry name" value="MFS"/>
    <property type="match status" value="1"/>
</dbReference>
<feature type="transmembrane region" description="Helical" evidence="3">
    <location>
        <begin position="106"/>
        <end position="128"/>
    </location>
</feature>
<dbReference type="Gene3D" id="1.20.1250.20">
    <property type="entry name" value="MFS general substrate transporter like domains"/>
    <property type="match status" value="2"/>
</dbReference>
<keyword evidence="3" id="KW-1133">Transmembrane helix</keyword>
<feature type="transmembrane region" description="Helical" evidence="3">
    <location>
        <begin position="12"/>
        <end position="35"/>
    </location>
</feature>
<dbReference type="SUPFAM" id="SSF103473">
    <property type="entry name" value="MFS general substrate transporter"/>
    <property type="match status" value="1"/>
</dbReference>
<feature type="transmembrane region" description="Helical" evidence="3">
    <location>
        <begin position="364"/>
        <end position="388"/>
    </location>
</feature>
<dbReference type="PANTHER" id="PTHR11360:SF234">
    <property type="entry name" value="MFS-TYPE TRANSPORTER DBAD-RELATED"/>
    <property type="match status" value="1"/>
</dbReference>
<dbReference type="GO" id="GO:0016020">
    <property type="term" value="C:membrane"/>
    <property type="evidence" value="ECO:0007669"/>
    <property type="project" value="UniProtKB-SubCell"/>
</dbReference>
<dbReference type="OrthoDB" id="6509908at2759"/>
<evidence type="ECO:0000256" key="3">
    <source>
        <dbReference type="SAM" id="Phobius"/>
    </source>
</evidence>
<gene>
    <name evidence="5" type="ORF">HYFRA_00010912</name>
</gene>
<sequence>MDSGLKPWLQVVSSFCVFFNTWGLVNSFGVFQTFYQSDFLVAQSPSNISWVGSLQTFLILVGAGLVGPLFDRGYLRILIQLGTFLVVFGMMMLSLCTQYWQVFLSQGLTVGLGLGCLFLPSVAVLAHYFSKRKSAALGIASAGGSLGGIIYPIVFEQLESRVGFPWTIRIMSFMILAIIVTPLLFLDVQLPPSSTKRPLYDKSAFTDTPYLTFCIGQFFGLMSIYITLFYIHIYALEKTSTSPQIASYLLSILNASSIAGRLLPNFVADKVGPLNVLIPLTGGIAILTFGWIGIHDSVGLIMFCIFYGFLQGPFVSLPPTIVATLAPNLQSIGVRLGMMLAISGVGSLIGGPVAGAILEREKGWMWLQVWCALLFVVSCGFSLTTWILKRG</sequence>
<organism evidence="5 6">
    <name type="scientific">Hymenoscyphus fraxineus</name>
    <dbReference type="NCBI Taxonomy" id="746836"/>
    <lineage>
        <taxon>Eukaryota</taxon>
        <taxon>Fungi</taxon>
        <taxon>Dikarya</taxon>
        <taxon>Ascomycota</taxon>
        <taxon>Pezizomycotina</taxon>
        <taxon>Leotiomycetes</taxon>
        <taxon>Helotiales</taxon>
        <taxon>Helotiaceae</taxon>
        <taxon>Hymenoscyphus</taxon>
    </lineage>
</organism>
<evidence type="ECO:0000313" key="5">
    <source>
        <dbReference type="EMBL" id="CAG8953951.1"/>
    </source>
</evidence>
<keyword evidence="6" id="KW-1185">Reference proteome</keyword>
<dbReference type="AlphaFoldDB" id="A0A9N9KUH6"/>
<dbReference type="InterPro" id="IPR020846">
    <property type="entry name" value="MFS_dom"/>
</dbReference>
<reference evidence="5" key="1">
    <citation type="submission" date="2021-07" db="EMBL/GenBank/DDBJ databases">
        <authorList>
            <person name="Durling M."/>
        </authorList>
    </citation>
    <scope>NUCLEOTIDE SEQUENCE</scope>
</reference>
<feature type="transmembrane region" description="Helical" evidence="3">
    <location>
        <begin position="276"/>
        <end position="294"/>
    </location>
</feature>
<keyword evidence="3" id="KW-0812">Transmembrane</keyword>
<feature type="transmembrane region" description="Helical" evidence="3">
    <location>
        <begin position="166"/>
        <end position="188"/>
    </location>
</feature>
<evidence type="ECO:0000256" key="1">
    <source>
        <dbReference type="ARBA" id="ARBA00004141"/>
    </source>
</evidence>
<feature type="transmembrane region" description="Helical" evidence="3">
    <location>
        <begin position="300"/>
        <end position="326"/>
    </location>
</feature>
<comment type="subcellular location">
    <subcellularLocation>
        <location evidence="1">Membrane</location>
        <topology evidence="1">Multi-pass membrane protein</topology>
    </subcellularLocation>
</comment>
<dbReference type="InterPro" id="IPR050327">
    <property type="entry name" value="Proton-linked_MCT"/>
</dbReference>
<feature type="transmembrane region" description="Helical" evidence="3">
    <location>
        <begin position="338"/>
        <end position="358"/>
    </location>
</feature>
<feature type="transmembrane region" description="Helical" evidence="3">
    <location>
        <begin position="47"/>
        <end position="70"/>
    </location>
</feature>
<dbReference type="InterPro" id="IPR036259">
    <property type="entry name" value="MFS_trans_sf"/>
</dbReference>
<feature type="transmembrane region" description="Helical" evidence="3">
    <location>
        <begin position="209"/>
        <end position="233"/>
    </location>
</feature>
<dbReference type="InterPro" id="IPR011701">
    <property type="entry name" value="MFS"/>
</dbReference>
<dbReference type="Pfam" id="PF07690">
    <property type="entry name" value="MFS_1"/>
    <property type="match status" value="1"/>
</dbReference>
<comment type="similarity">
    <text evidence="2">Belongs to the major facilitator superfamily. Monocarboxylate porter (TC 2.A.1.13) family.</text>
</comment>
<protein>
    <recommendedName>
        <fullName evidence="4">Major facilitator superfamily (MFS) profile domain-containing protein</fullName>
    </recommendedName>
</protein>
<evidence type="ECO:0000313" key="6">
    <source>
        <dbReference type="Proteomes" id="UP000696280"/>
    </source>
</evidence>
<dbReference type="PANTHER" id="PTHR11360">
    <property type="entry name" value="MONOCARBOXYLATE TRANSPORTER"/>
    <property type="match status" value="1"/>
</dbReference>
<keyword evidence="3" id="KW-0472">Membrane</keyword>
<accession>A0A9N9KUH6</accession>
<evidence type="ECO:0000256" key="2">
    <source>
        <dbReference type="ARBA" id="ARBA00006727"/>
    </source>
</evidence>
<proteinExistence type="inferred from homology"/>
<dbReference type="EMBL" id="CAJVRL010000054">
    <property type="protein sequence ID" value="CAG8953951.1"/>
    <property type="molecule type" value="Genomic_DNA"/>
</dbReference>
<feature type="domain" description="Major facilitator superfamily (MFS) profile" evidence="4">
    <location>
        <begin position="1"/>
        <end position="391"/>
    </location>
</feature>
<dbReference type="GO" id="GO:0022857">
    <property type="term" value="F:transmembrane transporter activity"/>
    <property type="evidence" value="ECO:0007669"/>
    <property type="project" value="InterPro"/>
</dbReference>